<dbReference type="AlphaFoldDB" id="A0A8J2PXU9"/>
<proteinExistence type="predicted"/>
<feature type="non-terminal residue" evidence="1">
    <location>
        <position position="27"/>
    </location>
</feature>
<evidence type="ECO:0000313" key="2">
    <source>
        <dbReference type="Proteomes" id="UP000708208"/>
    </source>
</evidence>
<gene>
    <name evidence="1" type="ORF">AFUS01_LOCUS41961</name>
</gene>
<keyword evidence="2" id="KW-1185">Reference proteome</keyword>
<comment type="caution">
    <text evidence="1">The sequence shown here is derived from an EMBL/GenBank/DDBJ whole genome shotgun (WGS) entry which is preliminary data.</text>
</comment>
<reference evidence="1" key="1">
    <citation type="submission" date="2021-06" db="EMBL/GenBank/DDBJ databases">
        <authorList>
            <person name="Hodson N. C."/>
            <person name="Mongue J. A."/>
            <person name="Jaron S. K."/>
        </authorList>
    </citation>
    <scope>NUCLEOTIDE SEQUENCE</scope>
</reference>
<organism evidence="1 2">
    <name type="scientific">Allacma fusca</name>
    <dbReference type="NCBI Taxonomy" id="39272"/>
    <lineage>
        <taxon>Eukaryota</taxon>
        <taxon>Metazoa</taxon>
        <taxon>Ecdysozoa</taxon>
        <taxon>Arthropoda</taxon>
        <taxon>Hexapoda</taxon>
        <taxon>Collembola</taxon>
        <taxon>Symphypleona</taxon>
        <taxon>Sminthuridae</taxon>
        <taxon>Allacma</taxon>
    </lineage>
</organism>
<dbReference type="EMBL" id="CAJVCH010564229">
    <property type="protein sequence ID" value="CAG7832272.1"/>
    <property type="molecule type" value="Genomic_DNA"/>
</dbReference>
<protein>
    <submittedName>
        <fullName evidence="1">Uncharacterized protein</fullName>
    </submittedName>
</protein>
<dbReference type="Proteomes" id="UP000708208">
    <property type="component" value="Unassembled WGS sequence"/>
</dbReference>
<sequence length="27" mass="3104">THYTINRLNNSVCCVKALKIVITDKQQ</sequence>
<accession>A0A8J2PXU9</accession>
<evidence type="ECO:0000313" key="1">
    <source>
        <dbReference type="EMBL" id="CAG7832272.1"/>
    </source>
</evidence>
<name>A0A8J2PXU9_9HEXA</name>